<accession>A0A2C5WFI4</accession>
<feature type="region of interest" description="Disordered" evidence="1">
    <location>
        <begin position="534"/>
        <end position="557"/>
    </location>
</feature>
<reference evidence="2 3" key="2">
    <citation type="journal article" date="2013" name="IMA Fungus">
        <title>IMA Genome-F 1: Ceratocystis fimbriata: Draft nuclear genome sequence for the plant pathogen, Ceratocystis fimbriata.</title>
        <authorList>
            <person name="Wilken P.M."/>
            <person name="Steenkamp E.T."/>
            <person name="Wingfield M.J."/>
            <person name="de Beer Z.W."/>
            <person name="Wingfield B.D."/>
        </authorList>
    </citation>
    <scope>NUCLEOTIDE SEQUENCE [LARGE SCALE GENOMIC DNA]</scope>
    <source>
        <strain evidence="2 3">CBS 114723</strain>
    </source>
</reference>
<name>A0A2C5WFI4_9PEZI</name>
<dbReference type="STRING" id="1035309.A0A2C5WFI4"/>
<sequence>MSADQVAELELLLAESRHRADREAQARKDVEAFAAHIQDELSDIQSKYQDMKRKVEEPQNLRNYLHQIGRLQLHTSRLLPILSCSNQAQSQGWSKDSGCPASFQKSMDNKVYPLRVRQWSDFPQDHKNVFSSLQAQLGDTGVFPSQMKVQVNEEEMEAAIPIDFSRASWFYNCARTYTFLDRAVEKPSSNILAQYFAAIGDKKRVFFDNGTSRINTAAGTSANAPRRRRESESVRLVKEDSAETVSRTTLPTKPQPDCLVLVRDGWTDRTQPSPEPYCLVIGEHKPCHSLRASDLQNSPVLPEYCLMQMASDSENKVVEKEKEKNGNASPSQHMSILIPPSGLPIVSPWISEKQSFFALALAQAYHYMMMSGLEFGYIATGETMTFLRIPLAEPTTLLYHTSFFPATDPNYLPRSDGVLQYPSGVTTSSALRHVVQPDDGSLAELAVSQLCSLCIMAASSSVRPLAWVNEALNNLAKFPKLPTSYNLIIASPLDLDLQQFDSNSGSVDENETYSGVQKLQHLHPVHSSNYRTLSPLRQTPQPPNGNTHRQHQSALTSAGIKAVEENEMLPYCTQACLLGLTCRLPLDPGCPNYPLHRDAQPAATYSAGLPREQQMHAITKADICALIREQISIHPENNCTLLYNEGLYGAIGCLFKLSLNGYGYTFVAKGVESENAYRLRRETQIYKHLYRQQGVLIPVHLGLIKLLSPYPFMAKFTTLSHLMLMSYVGKALHYGPSLDELGQELGRDLNCEISDTYQQLLDWGLDDRDEDVCNATWCEETQSVMKIDFDHCILDVDVYAAKVKALEDVTSDDHFTVKRNVMAEEDEEDDDDDECGPSKDDDNDEYYEGDNGNSYPEECYEGDNGNSYSNKDDDGDNYADESDDGDNYAGKCDADNNCAGGNHIVCDINIVLKCNGKTRLVVDDDEGAYEDVGYEEMKHGGGSSTKKRSIADGDDDDEIRDGDRLSGASLEPGLKRVRRKR</sequence>
<dbReference type="Proteomes" id="UP000222788">
    <property type="component" value="Unassembled WGS sequence"/>
</dbReference>
<evidence type="ECO:0000256" key="1">
    <source>
        <dbReference type="SAM" id="MobiDB-lite"/>
    </source>
</evidence>
<feature type="region of interest" description="Disordered" evidence="1">
    <location>
        <begin position="821"/>
        <end position="883"/>
    </location>
</feature>
<protein>
    <submittedName>
        <fullName evidence="2">Uncharacterized protein</fullName>
    </submittedName>
</protein>
<dbReference type="OrthoDB" id="2156052at2759"/>
<evidence type="ECO:0000313" key="3">
    <source>
        <dbReference type="Proteomes" id="UP000222788"/>
    </source>
</evidence>
<feature type="compositionally biased region" description="Basic and acidic residues" evidence="1">
    <location>
        <begin position="229"/>
        <end position="241"/>
    </location>
</feature>
<feature type="compositionally biased region" description="Acidic residues" evidence="1">
    <location>
        <begin position="823"/>
        <end position="848"/>
    </location>
</feature>
<dbReference type="EMBL" id="APWK03000211">
    <property type="protein sequence ID" value="PHH49388.1"/>
    <property type="molecule type" value="Genomic_DNA"/>
</dbReference>
<feature type="compositionally biased region" description="Acidic residues" evidence="1">
    <location>
        <begin position="873"/>
        <end position="883"/>
    </location>
</feature>
<feature type="region of interest" description="Disordered" evidence="1">
    <location>
        <begin position="933"/>
        <end position="981"/>
    </location>
</feature>
<feature type="region of interest" description="Disordered" evidence="1">
    <location>
        <begin position="217"/>
        <end position="250"/>
    </location>
</feature>
<keyword evidence="3" id="KW-1185">Reference proteome</keyword>
<gene>
    <name evidence="2" type="ORF">CFIMG_006978RA</name>
</gene>
<comment type="caution">
    <text evidence="2">The sequence shown here is derived from an EMBL/GenBank/DDBJ whole genome shotgun (WGS) entry which is preliminary data.</text>
</comment>
<feature type="compositionally biased region" description="Polar residues" evidence="1">
    <location>
        <begin position="534"/>
        <end position="556"/>
    </location>
</feature>
<proteinExistence type="predicted"/>
<evidence type="ECO:0000313" key="2">
    <source>
        <dbReference type="EMBL" id="PHH49388.1"/>
    </source>
</evidence>
<dbReference type="AlphaFoldDB" id="A0A2C5WFI4"/>
<organism evidence="2 3">
    <name type="scientific">Ceratocystis fimbriata CBS 114723</name>
    <dbReference type="NCBI Taxonomy" id="1035309"/>
    <lineage>
        <taxon>Eukaryota</taxon>
        <taxon>Fungi</taxon>
        <taxon>Dikarya</taxon>
        <taxon>Ascomycota</taxon>
        <taxon>Pezizomycotina</taxon>
        <taxon>Sordariomycetes</taxon>
        <taxon>Hypocreomycetidae</taxon>
        <taxon>Microascales</taxon>
        <taxon>Ceratocystidaceae</taxon>
        <taxon>Ceratocystis</taxon>
    </lineage>
</organism>
<reference evidence="2 3" key="1">
    <citation type="journal article" date="2013" name="Fungal Biol.">
        <title>Analysis of microsatellite markers in the genome of the plant pathogen Ceratocystis fimbriata.</title>
        <authorList>
            <person name="Simpson M.C."/>
            <person name="Wilken P.M."/>
            <person name="Coetzee M.P."/>
            <person name="Wingfield M.J."/>
            <person name="Wingfield B.D."/>
        </authorList>
    </citation>
    <scope>NUCLEOTIDE SEQUENCE [LARGE SCALE GENOMIC DNA]</scope>
    <source>
        <strain evidence="2 3">CBS 114723</strain>
    </source>
</reference>